<feature type="transmembrane region" description="Helical" evidence="1">
    <location>
        <begin position="104"/>
        <end position="124"/>
    </location>
</feature>
<feature type="transmembrane region" description="Helical" evidence="1">
    <location>
        <begin position="151"/>
        <end position="167"/>
    </location>
</feature>
<dbReference type="STRING" id="512763.DC20_07355"/>
<feature type="transmembrane region" description="Helical" evidence="1">
    <location>
        <begin position="20"/>
        <end position="37"/>
    </location>
</feature>
<accession>A0A0N7HWC0</accession>
<protein>
    <recommendedName>
        <fullName evidence="4">DUF2975 domain-containing protein</fullName>
    </recommendedName>
</protein>
<dbReference type="KEGG" id="rti:DC20_07355"/>
<proteinExistence type="predicted"/>
<dbReference type="PATRIC" id="fig|512763.3.peg.1621"/>
<dbReference type="EMBL" id="CP012643">
    <property type="protein sequence ID" value="ALI98824.1"/>
    <property type="molecule type" value="Genomic_DNA"/>
</dbReference>
<dbReference type="RefSeq" id="WP_062543234.1">
    <property type="nucleotide sequence ID" value="NZ_CP012643.1"/>
</dbReference>
<dbReference type="AlphaFoldDB" id="A0A0N7HWC0"/>
<organism evidence="2 3">
    <name type="scientific">Rufibacter tibetensis</name>
    <dbReference type="NCBI Taxonomy" id="512763"/>
    <lineage>
        <taxon>Bacteria</taxon>
        <taxon>Pseudomonadati</taxon>
        <taxon>Bacteroidota</taxon>
        <taxon>Cytophagia</taxon>
        <taxon>Cytophagales</taxon>
        <taxon>Hymenobacteraceae</taxon>
        <taxon>Rufibacter</taxon>
    </lineage>
</organism>
<keyword evidence="1" id="KW-0472">Membrane</keyword>
<evidence type="ECO:0000313" key="2">
    <source>
        <dbReference type="EMBL" id="ALI98824.1"/>
    </source>
</evidence>
<keyword evidence="3" id="KW-1185">Reference proteome</keyword>
<gene>
    <name evidence="2" type="ORF">DC20_07355</name>
</gene>
<keyword evidence="1" id="KW-1133">Transmembrane helix</keyword>
<name>A0A0N7HWC0_9BACT</name>
<evidence type="ECO:0000313" key="3">
    <source>
        <dbReference type="Proteomes" id="UP000061382"/>
    </source>
</evidence>
<dbReference type="OrthoDB" id="894231at2"/>
<keyword evidence="1" id="KW-0812">Transmembrane</keyword>
<dbReference type="Proteomes" id="UP000061382">
    <property type="component" value="Chromosome"/>
</dbReference>
<feature type="transmembrane region" description="Helical" evidence="1">
    <location>
        <begin position="179"/>
        <end position="197"/>
    </location>
</feature>
<sequence length="211" mass="23840">MDKNLLLDIALRGGKTFTRLMLLVLVLYIGVFVHWHIRPEAYKTVVVSPDHNSVRFFKSDGEELPSTDDVANKKRTGFNIDIPSSIGKEIYLDQEISLGSISRFSLYVLSLQFVVGLGLLLLIVRELMNVIRAVQSVQTFHSKSVEAFRKIGFLCLGLALINGFWFLDAEGISRMGFSLKMTPLLFMLGAFIMAEIFKEGNKLYEQDQLTI</sequence>
<evidence type="ECO:0008006" key="4">
    <source>
        <dbReference type="Google" id="ProtNLM"/>
    </source>
</evidence>
<reference evidence="2 3" key="1">
    <citation type="submission" date="2015-08" db="EMBL/GenBank/DDBJ databases">
        <title>Complete genome sequence of Rufibacter tibetensis strain 1351t, a radiation-resistant bacterium from tibet plateau.</title>
        <authorList>
            <person name="Dai J."/>
        </authorList>
    </citation>
    <scope>NUCLEOTIDE SEQUENCE [LARGE SCALE GENOMIC DNA]</scope>
    <source>
        <strain evidence="2 3">1351</strain>
    </source>
</reference>
<evidence type="ECO:0000256" key="1">
    <source>
        <dbReference type="SAM" id="Phobius"/>
    </source>
</evidence>